<dbReference type="RefSeq" id="WP_206941612.1">
    <property type="nucleotide sequence ID" value="NZ_JAFLNF010000005.1"/>
</dbReference>
<dbReference type="PANTHER" id="PTHR11556:SF35">
    <property type="entry name" value="SEDOHEPTULOSE-1,7-BISPHOSPHATASE, CHLOROPLASTIC"/>
    <property type="match status" value="1"/>
</dbReference>
<comment type="caution">
    <text evidence="9">Lacks conserved residue(s) required for the propagation of feature annotation.</text>
</comment>
<dbReference type="GO" id="GO:0006000">
    <property type="term" value="P:fructose metabolic process"/>
    <property type="evidence" value="ECO:0007669"/>
    <property type="project" value="TreeGrafter"/>
</dbReference>
<dbReference type="InterPro" id="IPR000146">
    <property type="entry name" value="FBPase_class-1"/>
</dbReference>
<accession>A0A939J9C0</accession>
<comment type="subcellular location">
    <subcellularLocation>
        <location evidence="9">Cytoplasm</location>
    </subcellularLocation>
</comment>
<evidence type="ECO:0000256" key="2">
    <source>
        <dbReference type="ARBA" id="ARBA00005215"/>
    </source>
</evidence>
<evidence type="ECO:0000256" key="1">
    <source>
        <dbReference type="ARBA" id="ARBA00001273"/>
    </source>
</evidence>
<name>A0A939J9C0_9HYPH</name>
<dbReference type="Pfam" id="PF00316">
    <property type="entry name" value="FBPase"/>
    <property type="match status" value="1"/>
</dbReference>
<evidence type="ECO:0000256" key="9">
    <source>
        <dbReference type="HAMAP-Rule" id="MF_01855"/>
    </source>
</evidence>
<organism evidence="13 14">
    <name type="scientific">Roseibium limicola</name>
    <dbReference type="NCBI Taxonomy" id="2816037"/>
    <lineage>
        <taxon>Bacteria</taxon>
        <taxon>Pseudomonadati</taxon>
        <taxon>Pseudomonadota</taxon>
        <taxon>Alphaproteobacteria</taxon>
        <taxon>Hyphomicrobiales</taxon>
        <taxon>Stappiaceae</taxon>
        <taxon>Roseibium</taxon>
    </lineage>
</organism>
<reference evidence="13" key="1">
    <citation type="submission" date="2021-03" db="EMBL/GenBank/DDBJ databases">
        <title>Roseibium sp. CAU 1637 isolated from Incheon.</title>
        <authorList>
            <person name="Kim W."/>
        </authorList>
    </citation>
    <scope>NUCLEOTIDE SEQUENCE</scope>
    <source>
        <strain evidence="13">CAU 1637</strain>
    </source>
</reference>
<evidence type="ECO:0000313" key="13">
    <source>
        <dbReference type="EMBL" id="MBO0346221.1"/>
    </source>
</evidence>
<dbReference type="EMBL" id="JAFLNF010000005">
    <property type="protein sequence ID" value="MBO0346221.1"/>
    <property type="molecule type" value="Genomic_DNA"/>
</dbReference>
<dbReference type="Gene3D" id="3.30.540.10">
    <property type="entry name" value="Fructose-1,6-Bisphosphatase, subunit A, domain 1"/>
    <property type="match status" value="1"/>
</dbReference>
<dbReference type="NCBIfam" id="NF006780">
    <property type="entry name" value="PRK09293.1-4"/>
    <property type="match status" value="1"/>
</dbReference>
<dbReference type="Proteomes" id="UP000664779">
    <property type="component" value="Unassembled WGS sequence"/>
</dbReference>
<keyword evidence="7 9" id="KW-0460">Magnesium</keyword>
<dbReference type="InterPro" id="IPR020548">
    <property type="entry name" value="Fructose_bisphosphatase_AS"/>
</dbReference>
<sequence length="331" mass="35533">MLKLPNDTEIVAETLSDHLRREETSYPAAAVVRAISEACAEIAERLAAGGLPGDPAAIVGVNESGDKQKALDVATHDYMVEVLRKAGVRQVLSEEAENVIALNSDGAFDVAIDPIDGSGSIGTGAPLGTLFTVIPAGPTGPEGFYQPGRKIAAAGYASFGHSADFGFSLGNGLHLAVFDWRIEEFRMWKEGHEVPNTSRVLAYNASNHRHWEPGIRQFVEDALEGKRGPLNADYNMRWLAAAVGDMHRIVLQGGLFLYPGDSRPGYEDGKLRLIYEAIPMAFLMEQAGGQATSGRVPILDMTPTSLHQNVPLIFGSSSLVETLGAYLAFRA</sequence>
<feature type="binding site" evidence="9">
    <location>
        <position position="276"/>
    </location>
    <ligand>
        <name>Mg(2+)</name>
        <dbReference type="ChEBI" id="CHEBI:18420"/>
        <label>2</label>
    </ligand>
</feature>
<comment type="similarity">
    <text evidence="3 9 10">Belongs to the FBPase class 1 family.</text>
</comment>
<proteinExistence type="inferred from homology"/>
<feature type="binding site" evidence="9">
    <location>
        <position position="116"/>
    </location>
    <ligand>
        <name>Mg(2+)</name>
        <dbReference type="ChEBI" id="CHEBI:18420"/>
        <label>2</label>
    </ligand>
</feature>
<comment type="catalytic activity">
    <reaction evidence="1 9">
        <text>beta-D-fructose 1,6-bisphosphate + H2O = beta-D-fructose 6-phosphate + phosphate</text>
        <dbReference type="Rhea" id="RHEA:11064"/>
        <dbReference type="ChEBI" id="CHEBI:15377"/>
        <dbReference type="ChEBI" id="CHEBI:32966"/>
        <dbReference type="ChEBI" id="CHEBI:43474"/>
        <dbReference type="ChEBI" id="CHEBI:57634"/>
        <dbReference type="EC" id="3.1.3.11"/>
    </reaction>
</comment>
<comment type="caution">
    <text evidence="13">The sequence shown here is derived from an EMBL/GenBank/DDBJ whole genome shotgun (WGS) entry which is preliminary data.</text>
</comment>
<dbReference type="GO" id="GO:0005986">
    <property type="term" value="P:sucrose biosynthetic process"/>
    <property type="evidence" value="ECO:0007669"/>
    <property type="project" value="TreeGrafter"/>
</dbReference>
<keyword evidence="4 9" id="KW-0963">Cytoplasm</keyword>
<evidence type="ECO:0000313" key="14">
    <source>
        <dbReference type="Proteomes" id="UP000664779"/>
    </source>
</evidence>
<dbReference type="PROSITE" id="PS00124">
    <property type="entry name" value="FBPASE"/>
    <property type="match status" value="1"/>
</dbReference>
<feature type="binding site" evidence="9">
    <location>
        <position position="115"/>
    </location>
    <ligand>
        <name>Mg(2+)</name>
        <dbReference type="ChEBI" id="CHEBI:18420"/>
        <label>1</label>
    </ligand>
</feature>
<dbReference type="SUPFAM" id="SSF56655">
    <property type="entry name" value="Carbohydrate phosphatase"/>
    <property type="match status" value="1"/>
</dbReference>
<dbReference type="EC" id="3.1.3.11" evidence="9"/>
<dbReference type="HAMAP" id="MF_01855">
    <property type="entry name" value="FBPase_class1"/>
    <property type="match status" value="1"/>
</dbReference>
<dbReference type="PIRSF" id="PIRSF000904">
    <property type="entry name" value="FBPtase_SBPase"/>
    <property type="match status" value="1"/>
</dbReference>
<keyword evidence="8 9" id="KW-0119">Carbohydrate metabolism</keyword>
<dbReference type="GO" id="GO:0030388">
    <property type="term" value="P:fructose 1,6-bisphosphate metabolic process"/>
    <property type="evidence" value="ECO:0007669"/>
    <property type="project" value="TreeGrafter"/>
</dbReference>
<dbReference type="GO" id="GO:0006002">
    <property type="term" value="P:fructose 6-phosphate metabolic process"/>
    <property type="evidence" value="ECO:0007669"/>
    <property type="project" value="TreeGrafter"/>
</dbReference>
<keyword evidence="14" id="KW-1185">Reference proteome</keyword>
<evidence type="ECO:0000256" key="7">
    <source>
        <dbReference type="ARBA" id="ARBA00022842"/>
    </source>
</evidence>
<feature type="binding site" evidence="9">
    <location>
        <position position="113"/>
    </location>
    <ligand>
        <name>Mg(2+)</name>
        <dbReference type="ChEBI" id="CHEBI:18420"/>
        <label>2</label>
    </ligand>
</feature>
<dbReference type="Pfam" id="PF18913">
    <property type="entry name" value="FBPase_C"/>
    <property type="match status" value="1"/>
</dbReference>
<feature type="domain" description="Fructose-1-6-bisphosphatase class I N-terminal" evidence="11">
    <location>
        <begin position="31"/>
        <end position="188"/>
    </location>
</feature>
<feature type="binding site" evidence="9">
    <location>
        <position position="204"/>
    </location>
    <ligand>
        <name>substrate</name>
    </ligand>
</feature>
<feature type="binding site" evidence="9">
    <location>
        <position position="113"/>
    </location>
    <ligand>
        <name>Mg(2+)</name>
        <dbReference type="ChEBI" id="CHEBI:18420"/>
        <label>1</label>
    </ligand>
</feature>
<dbReference type="InterPro" id="IPR033391">
    <property type="entry name" value="FBPase_N"/>
</dbReference>
<dbReference type="PIRSF" id="PIRSF500210">
    <property type="entry name" value="FBPtase"/>
    <property type="match status" value="1"/>
</dbReference>
<dbReference type="PANTHER" id="PTHR11556">
    <property type="entry name" value="FRUCTOSE-1,6-BISPHOSPHATASE-RELATED"/>
    <property type="match status" value="1"/>
</dbReference>
<dbReference type="InterPro" id="IPR028343">
    <property type="entry name" value="FBPtase"/>
</dbReference>
<comment type="pathway">
    <text evidence="2">Carbohydrate biosynthesis; Calvin cycle.</text>
</comment>
<dbReference type="PRINTS" id="PR00115">
    <property type="entry name" value="F16BPHPHTASE"/>
</dbReference>
<dbReference type="GO" id="GO:0005829">
    <property type="term" value="C:cytosol"/>
    <property type="evidence" value="ECO:0007669"/>
    <property type="project" value="TreeGrafter"/>
</dbReference>
<evidence type="ECO:0000259" key="12">
    <source>
        <dbReference type="Pfam" id="PF18913"/>
    </source>
</evidence>
<comment type="subunit">
    <text evidence="9">Homotetramer.</text>
</comment>
<evidence type="ECO:0000256" key="3">
    <source>
        <dbReference type="ARBA" id="ARBA00010941"/>
    </source>
</evidence>
<feature type="binding site" evidence="9">
    <location>
        <position position="270"/>
    </location>
    <ligand>
        <name>substrate</name>
    </ligand>
</feature>
<comment type="cofactor">
    <cofactor evidence="9">
        <name>Mg(2+)</name>
        <dbReference type="ChEBI" id="CHEBI:18420"/>
    </cofactor>
    <text evidence="9">Binds 2 magnesium ions per subunit.</text>
</comment>
<dbReference type="GO" id="GO:0000287">
    <property type="term" value="F:magnesium ion binding"/>
    <property type="evidence" value="ECO:0007669"/>
    <property type="project" value="UniProtKB-UniRule"/>
</dbReference>
<dbReference type="AlphaFoldDB" id="A0A939J9C0"/>
<dbReference type="GO" id="GO:0006094">
    <property type="term" value="P:gluconeogenesis"/>
    <property type="evidence" value="ECO:0007669"/>
    <property type="project" value="UniProtKB-UniRule"/>
</dbReference>
<feature type="binding site" evidence="9">
    <location>
        <position position="94"/>
    </location>
    <ligand>
        <name>Mg(2+)</name>
        <dbReference type="ChEBI" id="CHEBI:18420"/>
        <label>1</label>
    </ligand>
</feature>
<keyword evidence="5 9" id="KW-0479">Metal-binding</keyword>
<dbReference type="InterPro" id="IPR044015">
    <property type="entry name" value="FBPase_C_dom"/>
</dbReference>
<evidence type="ECO:0000256" key="8">
    <source>
        <dbReference type="ARBA" id="ARBA00023277"/>
    </source>
</evidence>
<dbReference type="Gene3D" id="3.40.190.80">
    <property type="match status" value="1"/>
</dbReference>
<dbReference type="CDD" id="cd00354">
    <property type="entry name" value="FBPase"/>
    <property type="match status" value="1"/>
</dbReference>
<dbReference type="GO" id="GO:0042132">
    <property type="term" value="F:fructose 1,6-bisphosphate 1-phosphatase activity"/>
    <property type="evidence" value="ECO:0007669"/>
    <property type="project" value="UniProtKB-UniRule"/>
</dbReference>
<protein>
    <recommendedName>
        <fullName evidence="9">Fructose-1,6-bisphosphatase class 1</fullName>
        <shortName evidence="9">FBPase class 1</shortName>
        <ecNumber evidence="9">3.1.3.11</ecNumber>
    </recommendedName>
    <alternativeName>
        <fullName evidence="9">D-fructose-1,6-bisphosphate 1-phosphohydrolase class 1</fullName>
    </alternativeName>
</protein>
<evidence type="ECO:0000256" key="10">
    <source>
        <dbReference type="RuleBase" id="RU000508"/>
    </source>
</evidence>
<feature type="domain" description="Fructose-1-6-bisphosphatase class 1 C-terminal" evidence="12">
    <location>
        <begin position="194"/>
        <end position="326"/>
    </location>
</feature>
<evidence type="ECO:0000256" key="6">
    <source>
        <dbReference type="ARBA" id="ARBA00022801"/>
    </source>
</evidence>
<gene>
    <name evidence="9" type="primary">fbp</name>
    <name evidence="13" type="ORF">J0X15_13390</name>
</gene>
<evidence type="ECO:0000259" key="11">
    <source>
        <dbReference type="Pfam" id="PF00316"/>
    </source>
</evidence>
<evidence type="ECO:0000256" key="5">
    <source>
        <dbReference type="ARBA" id="ARBA00022723"/>
    </source>
</evidence>
<evidence type="ECO:0000256" key="4">
    <source>
        <dbReference type="ARBA" id="ARBA00022490"/>
    </source>
</evidence>
<keyword evidence="6 9" id="KW-0378">Hydrolase</keyword>